<dbReference type="EMBL" id="ABONVU020000015">
    <property type="protein sequence ID" value="EMJ5255438.1"/>
    <property type="molecule type" value="Genomic_DNA"/>
</dbReference>
<dbReference type="Proteomes" id="UP001180189">
    <property type="component" value="Chromosome"/>
</dbReference>
<dbReference type="Pfam" id="PF05565">
    <property type="entry name" value="Sipho_Gp157"/>
    <property type="match status" value="1"/>
</dbReference>
<dbReference type="Proteomes" id="UP001285616">
    <property type="component" value="Unassembled WGS sequence"/>
</dbReference>
<sequence length="189" mass="20566">MSTAIAIAKEYASLIDLLETADELTPEMIADTLEGMEGELGDKLDAMMVICRNLQGNANTCAEEMSRLATRKTSFEGKEKAIRKHMLTCLQAAGLDKLKTAKNTFTDAQGAIRVIIDSKDKIPDEYEGVSLVDVETVITPNKRAIKEVIESAEAVAAEILARGETPPAELLNPVPGAHLERGERSLRIR</sequence>
<evidence type="ECO:0000313" key="5">
    <source>
        <dbReference type="EMBL" id="WLM93891.1"/>
    </source>
</evidence>
<name>A0A061YE19_ECOLX</name>
<reference evidence="2" key="3">
    <citation type="submission" date="2019-12" db="EMBL/GenBank/DDBJ databases">
        <authorList>
            <consortium name="NCBI Pathogen Detection Project"/>
        </authorList>
    </citation>
    <scope>NUCLEOTIDE SEQUENCE</scope>
    <source>
        <strain evidence="3">C0382</strain>
        <strain evidence="2">EC00763</strain>
    </source>
</reference>
<dbReference type="RefSeq" id="WP_000100753.1">
    <property type="nucleotide sequence ID" value="NZ_AP018784.2"/>
</dbReference>
<dbReference type="AlphaFoldDB" id="A0A061YE19"/>
<reference evidence="5" key="4">
    <citation type="journal article" date="2023" name="Microorganisms">
        <title>Comparative Genomic Analysis of ST131 Subclade C2 of ESBL-Producing E. coli Isolates from Patients with Recurrent and Sporadic Urinary Tract Infections.</title>
        <authorList>
            <person name="Jaen-Luchoro D."/>
            <person name="Kahnamouei A."/>
            <person name="Yazdanshenas S."/>
            <person name="Lindblom A."/>
            <person name="Samuelsson E."/>
            <person name="Ahren C."/>
            <person name="Karami N."/>
        </authorList>
    </citation>
    <scope>NUCLEOTIDE SEQUENCE</scope>
    <source>
        <strain evidence="5">S7</strain>
    </source>
</reference>
<dbReference type="Proteomes" id="UP000843571">
    <property type="component" value="Unassembled WGS sequence"/>
</dbReference>
<accession>A0A061YE19</accession>
<evidence type="ECO:0000313" key="6">
    <source>
        <dbReference type="Proteomes" id="UP000288730"/>
    </source>
</evidence>
<evidence type="ECO:0000313" key="1">
    <source>
        <dbReference type="EMBL" id="EMJ5255438.1"/>
    </source>
</evidence>
<evidence type="ECO:0000313" key="2">
    <source>
        <dbReference type="EMBL" id="HAH4524713.1"/>
    </source>
</evidence>
<organism evidence="2">
    <name type="scientific">Escherichia coli</name>
    <dbReference type="NCBI Taxonomy" id="562"/>
    <lineage>
        <taxon>Bacteria</taxon>
        <taxon>Pseudomonadati</taxon>
        <taxon>Pseudomonadota</taxon>
        <taxon>Gammaproteobacteria</taxon>
        <taxon>Enterobacterales</taxon>
        <taxon>Enterobacteriaceae</taxon>
        <taxon>Escherichia</taxon>
    </lineage>
</organism>
<proteinExistence type="predicted"/>
<protein>
    <submittedName>
        <fullName evidence="1">Siphovirus Gp157 family protein</fullName>
    </submittedName>
</protein>
<dbReference type="Proteomes" id="UP000288730">
    <property type="component" value="Unassembled WGS sequence"/>
</dbReference>
<dbReference type="InterPro" id="IPR008840">
    <property type="entry name" value="Sipho_Gp157"/>
</dbReference>
<dbReference type="EMBL" id="CP107128">
    <property type="protein sequence ID" value="WLM93891.1"/>
    <property type="molecule type" value="Genomic_DNA"/>
</dbReference>
<dbReference type="EMBL" id="DABCJL010000011">
    <property type="protein sequence ID" value="HAH7770659.1"/>
    <property type="molecule type" value="Genomic_DNA"/>
</dbReference>
<reference evidence="4 6" key="2">
    <citation type="submission" date="2019-01" db="EMBL/GenBank/DDBJ databases">
        <title>Genomic analysis of febrile catheter-associated UTI E. coli isolates.</title>
        <authorList>
            <person name="Potter R."/>
            <person name="Zou Z."/>
            <person name="Henderson J."/>
            <person name="Dantas G."/>
        </authorList>
    </citation>
    <scope>NUCLEOTIDE SEQUENCE [LARGE SCALE GENOMIC DNA]</scope>
    <source>
        <strain evidence="4 6">29_CAASB</strain>
    </source>
</reference>
<reference evidence="1" key="5">
    <citation type="submission" date="2024-02" db="EMBL/GenBank/DDBJ databases">
        <authorList>
            <consortium name="Clinical and Environmental Microbiology Branch: Whole genome sequencing antimicrobial resistance pathogens in the healthcare setting"/>
        </authorList>
    </citation>
    <scope>NUCLEOTIDE SEQUENCE</scope>
    <source>
        <strain evidence="1">1924188</strain>
    </source>
</reference>
<reference evidence="2" key="1">
    <citation type="journal article" date="2018" name="Genome Biol.">
        <title>SKESA: strategic k-mer extension for scrupulous assemblies.</title>
        <authorList>
            <person name="Souvorov A."/>
            <person name="Agarwala R."/>
            <person name="Lipman D.J."/>
        </authorList>
    </citation>
    <scope>NUCLEOTIDE SEQUENCE [LARGE SCALE GENOMIC DNA]</scope>
    <source>
        <strain evidence="3">C0382</strain>
        <strain evidence="2">EC00763</strain>
    </source>
</reference>
<dbReference type="EMBL" id="DABBJX010000011">
    <property type="protein sequence ID" value="HAH4524713.1"/>
    <property type="molecule type" value="Genomic_DNA"/>
</dbReference>
<evidence type="ECO:0000313" key="4">
    <source>
        <dbReference type="EMBL" id="RXD17371.1"/>
    </source>
</evidence>
<gene>
    <name evidence="4" type="ORF">EPS76_05295</name>
    <name evidence="2" type="ORF">GRC73_11920</name>
    <name evidence="3" type="ORF">HIE29_004149</name>
    <name evidence="5" type="ORF">OGM49_14145</name>
    <name evidence="1" type="ORF">R8O40_003721</name>
</gene>
<dbReference type="EMBL" id="SCJN01000025">
    <property type="protein sequence ID" value="RXD17371.1"/>
    <property type="molecule type" value="Genomic_DNA"/>
</dbReference>
<evidence type="ECO:0000313" key="3">
    <source>
        <dbReference type="EMBL" id="HAH7770659.1"/>
    </source>
</evidence>